<gene>
    <name evidence="1" type="ORF">ISN44_As07g001230</name>
</gene>
<comment type="caution">
    <text evidence="1">The sequence shown here is derived from an EMBL/GenBank/DDBJ whole genome shotgun (WGS) entry which is preliminary data.</text>
</comment>
<evidence type="ECO:0000313" key="1">
    <source>
        <dbReference type="EMBL" id="KAG7587747.1"/>
    </source>
</evidence>
<proteinExistence type="predicted"/>
<organism evidence="1 2">
    <name type="scientific">Arabidopsis suecica</name>
    <name type="common">Swedish thale-cress</name>
    <name type="synonym">Cardaminopsis suecica</name>
    <dbReference type="NCBI Taxonomy" id="45249"/>
    <lineage>
        <taxon>Eukaryota</taxon>
        <taxon>Viridiplantae</taxon>
        <taxon>Streptophyta</taxon>
        <taxon>Embryophyta</taxon>
        <taxon>Tracheophyta</taxon>
        <taxon>Spermatophyta</taxon>
        <taxon>Magnoliopsida</taxon>
        <taxon>eudicotyledons</taxon>
        <taxon>Gunneridae</taxon>
        <taxon>Pentapetalae</taxon>
        <taxon>rosids</taxon>
        <taxon>malvids</taxon>
        <taxon>Brassicales</taxon>
        <taxon>Brassicaceae</taxon>
        <taxon>Camelineae</taxon>
        <taxon>Arabidopsis</taxon>
    </lineage>
</organism>
<sequence length="194" mass="22288">MDREARNDFVFFLLFYKPLLNAIAHSVKCRRPLSGLHNDKLQEIHVWLQLKGRDLRMLLVLLSAIKGSDFNKTSIIEFEEHLGVLCSRRGADNWIVREWRANIPPENPTESPTEEFIGFHMTLLDSHPKLTMLCEITKAILNLNSPVMQQDEQIYLGKEDDNDEVIVSKPLVAEKRKGAPDQMEASSCYYGGFE</sequence>
<accession>A0A8T2BK15</accession>
<keyword evidence="2" id="KW-1185">Reference proteome</keyword>
<dbReference type="EMBL" id="JAEFBJ010000007">
    <property type="protein sequence ID" value="KAG7587747.1"/>
    <property type="molecule type" value="Genomic_DNA"/>
</dbReference>
<reference evidence="1 2" key="1">
    <citation type="submission" date="2020-12" db="EMBL/GenBank/DDBJ databases">
        <title>Concerted genomic and epigenomic changes stabilize Arabidopsis allopolyploids.</title>
        <authorList>
            <person name="Chen Z."/>
        </authorList>
    </citation>
    <scope>NUCLEOTIDE SEQUENCE [LARGE SCALE GENOMIC DNA]</scope>
    <source>
        <strain evidence="1">As9502</strain>
        <tissue evidence="1">Leaf</tissue>
    </source>
</reference>
<dbReference type="AlphaFoldDB" id="A0A8T2BK15"/>
<name>A0A8T2BK15_ARASU</name>
<evidence type="ECO:0000313" key="2">
    <source>
        <dbReference type="Proteomes" id="UP000694251"/>
    </source>
</evidence>
<dbReference type="Proteomes" id="UP000694251">
    <property type="component" value="Chromosome 7"/>
</dbReference>
<protein>
    <submittedName>
        <fullName evidence="1">Uncharacterized protein</fullName>
    </submittedName>
</protein>